<dbReference type="Pfam" id="PF20434">
    <property type="entry name" value="BD-FAE"/>
    <property type="match status" value="1"/>
</dbReference>
<dbReference type="InterPro" id="IPR029058">
    <property type="entry name" value="AB_hydrolase_fold"/>
</dbReference>
<evidence type="ECO:0000259" key="2">
    <source>
        <dbReference type="Pfam" id="PF20434"/>
    </source>
</evidence>
<name>A0ABV3DMN7_9ACTN</name>
<gene>
    <name evidence="3" type="ORF">AB0C36_23640</name>
</gene>
<dbReference type="PANTHER" id="PTHR48081">
    <property type="entry name" value="AB HYDROLASE SUPERFAMILY PROTEIN C4A8.06C"/>
    <property type="match status" value="1"/>
</dbReference>
<keyword evidence="4" id="KW-1185">Reference proteome</keyword>
<dbReference type="PANTHER" id="PTHR48081:SF13">
    <property type="entry name" value="ALPHA_BETA HYDROLASE"/>
    <property type="match status" value="1"/>
</dbReference>
<evidence type="ECO:0000313" key="4">
    <source>
        <dbReference type="Proteomes" id="UP001551482"/>
    </source>
</evidence>
<dbReference type="Proteomes" id="UP001551482">
    <property type="component" value="Unassembled WGS sequence"/>
</dbReference>
<dbReference type="SUPFAM" id="SSF53474">
    <property type="entry name" value="alpha/beta-Hydrolases"/>
    <property type="match status" value="1"/>
</dbReference>
<sequence>MTAPTVRTAAYRQVEGRRAPELDLYLPPEPAAVIVYLHGGGWRRGSRREPLDALGGLAFYRQLAGQGFAVVATDYALSGEARFPAQLDDVLAAVVWAREHGPTGLPVYLWGESAGAHLALLAALGAGGDPRPDVAGVVAWYPPTDLLALPADLAAVGAAADTGPDSREAHLLGAPPSDVPDLARAASPTTYARPDAPPVLLVHGTADRMVPPAQSVRLADALRGAGARVELDLVPGAGHMWTHTSDIPGIVCRSVEFLHSLRAAEAR</sequence>
<dbReference type="RefSeq" id="WP_358357054.1">
    <property type="nucleotide sequence ID" value="NZ_JBEZFP010000064.1"/>
</dbReference>
<proteinExistence type="predicted"/>
<feature type="domain" description="BD-FAE-like" evidence="2">
    <location>
        <begin position="22"/>
        <end position="222"/>
    </location>
</feature>
<comment type="caution">
    <text evidence="3">The sequence shown here is derived from an EMBL/GenBank/DDBJ whole genome shotgun (WGS) entry which is preliminary data.</text>
</comment>
<protein>
    <submittedName>
        <fullName evidence="3">Alpha/beta hydrolase fold domain-containing protein</fullName>
    </submittedName>
</protein>
<dbReference type="InterPro" id="IPR049492">
    <property type="entry name" value="BD-FAE-like_dom"/>
</dbReference>
<evidence type="ECO:0000256" key="1">
    <source>
        <dbReference type="ARBA" id="ARBA00022801"/>
    </source>
</evidence>
<reference evidence="3 4" key="1">
    <citation type="submission" date="2024-06" db="EMBL/GenBank/DDBJ databases">
        <title>The Natural Products Discovery Center: Release of the First 8490 Sequenced Strains for Exploring Actinobacteria Biosynthetic Diversity.</title>
        <authorList>
            <person name="Kalkreuter E."/>
            <person name="Kautsar S.A."/>
            <person name="Yang D."/>
            <person name="Bader C.D."/>
            <person name="Teijaro C.N."/>
            <person name="Fluegel L."/>
            <person name="Davis C.M."/>
            <person name="Simpson J.R."/>
            <person name="Lauterbach L."/>
            <person name="Steele A.D."/>
            <person name="Gui C."/>
            <person name="Meng S."/>
            <person name="Li G."/>
            <person name="Viehrig K."/>
            <person name="Ye F."/>
            <person name="Su P."/>
            <person name="Kiefer A.F."/>
            <person name="Nichols A."/>
            <person name="Cepeda A.J."/>
            <person name="Yan W."/>
            <person name="Fan B."/>
            <person name="Jiang Y."/>
            <person name="Adhikari A."/>
            <person name="Zheng C.-J."/>
            <person name="Schuster L."/>
            <person name="Cowan T.M."/>
            <person name="Smanski M.J."/>
            <person name="Chevrette M.G."/>
            <person name="De Carvalho L.P.S."/>
            <person name="Shen B."/>
        </authorList>
    </citation>
    <scope>NUCLEOTIDE SEQUENCE [LARGE SCALE GENOMIC DNA]</scope>
    <source>
        <strain evidence="3 4">NPDC048946</strain>
    </source>
</reference>
<dbReference type="InterPro" id="IPR050300">
    <property type="entry name" value="GDXG_lipolytic_enzyme"/>
</dbReference>
<accession>A0ABV3DMN7</accession>
<dbReference type="Gene3D" id="3.40.50.1820">
    <property type="entry name" value="alpha/beta hydrolase"/>
    <property type="match status" value="1"/>
</dbReference>
<organism evidence="3 4">
    <name type="scientific">Streptodolium elevatio</name>
    <dbReference type="NCBI Taxonomy" id="3157996"/>
    <lineage>
        <taxon>Bacteria</taxon>
        <taxon>Bacillati</taxon>
        <taxon>Actinomycetota</taxon>
        <taxon>Actinomycetes</taxon>
        <taxon>Kitasatosporales</taxon>
        <taxon>Streptomycetaceae</taxon>
        <taxon>Streptodolium</taxon>
    </lineage>
</organism>
<dbReference type="GO" id="GO:0016787">
    <property type="term" value="F:hydrolase activity"/>
    <property type="evidence" value="ECO:0007669"/>
    <property type="project" value="UniProtKB-KW"/>
</dbReference>
<evidence type="ECO:0000313" key="3">
    <source>
        <dbReference type="EMBL" id="MEU8136492.1"/>
    </source>
</evidence>
<dbReference type="EMBL" id="JBEZFP010000064">
    <property type="protein sequence ID" value="MEU8136492.1"/>
    <property type="molecule type" value="Genomic_DNA"/>
</dbReference>
<keyword evidence="1 3" id="KW-0378">Hydrolase</keyword>